<evidence type="ECO:0000256" key="1">
    <source>
        <dbReference type="ARBA" id="ARBA00006217"/>
    </source>
</evidence>
<dbReference type="STRING" id="335973.SAMN04488693_108103"/>
<dbReference type="GO" id="GO:0015976">
    <property type="term" value="P:carbon utilization"/>
    <property type="evidence" value="ECO:0007669"/>
    <property type="project" value="InterPro"/>
</dbReference>
<feature type="binding site" evidence="8">
    <location>
        <position position="54"/>
    </location>
    <ligand>
        <name>Zn(2+)</name>
        <dbReference type="ChEBI" id="CHEBI:29105"/>
    </ligand>
</feature>
<evidence type="ECO:0000256" key="6">
    <source>
        <dbReference type="ARBA" id="ARBA00024993"/>
    </source>
</evidence>
<accession>A0A1G8JA85</accession>
<evidence type="ECO:0000256" key="8">
    <source>
        <dbReference type="PIRSR" id="PIRSR601765-1"/>
    </source>
</evidence>
<feature type="binding site" evidence="8">
    <location>
        <position position="52"/>
    </location>
    <ligand>
        <name>Zn(2+)</name>
        <dbReference type="ChEBI" id="CHEBI:29105"/>
    </ligand>
</feature>
<dbReference type="FunFam" id="3.40.1050.10:FF:000006">
    <property type="entry name" value="Carbonic anhydrase"/>
    <property type="match status" value="1"/>
</dbReference>
<organism evidence="9 10">
    <name type="scientific">Arthrobacter subterraneus</name>
    <dbReference type="NCBI Taxonomy" id="335973"/>
    <lineage>
        <taxon>Bacteria</taxon>
        <taxon>Bacillati</taxon>
        <taxon>Actinomycetota</taxon>
        <taxon>Actinomycetes</taxon>
        <taxon>Micrococcales</taxon>
        <taxon>Micrococcaceae</taxon>
        <taxon>Arthrobacter</taxon>
    </lineage>
</organism>
<proteinExistence type="inferred from homology"/>
<dbReference type="GO" id="GO:0004089">
    <property type="term" value="F:carbonate dehydratase activity"/>
    <property type="evidence" value="ECO:0007669"/>
    <property type="project" value="UniProtKB-EC"/>
</dbReference>
<protein>
    <recommendedName>
        <fullName evidence="2">carbonic anhydrase</fullName>
        <ecNumber evidence="2">4.2.1.1</ecNumber>
    </recommendedName>
</protein>
<dbReference type="EC" id="4.2.1.1" evidence="2"/>
<keyword evidence="10" id="KW-1185">Reference proteome</keyword>
<evidence type="ECO:0000256" key="2">
    <source>
        <dbReference type="ARBA" id="ARBA00012925"/>
    </source>
</evidence>
<dbReference type="Pfam" id="PF00484">
    <property type="entry name" value="Pro_CA"/>
    <property type="match status" value="1"/>
</dbReference>
<comment type="function">
    <text evidence="6">Catalyzes the reversible hydration of carbon dioxide to form bicarbonate.</text>
</comment>
<feature type="binding site" evidence="8">
    <location>
        <position position="108"/>
    </location>
    <ligand>
        <name>Zn(2+)</name>
        <dbReference type="ChEBI" id="CHEBI:29105"/>
    </ligand>
</feature>
<sequence length="204" mass="21629">MTKQLTPAEAWQKLRDGNGRFISSTSSHPNQDASRRASLVNTQDPFAVIFGCSDSRLAAEIIFDVGLGDIFVVRTAGQVIDDAVLGSLEYSVSVLNVPLIVVLGHDSCGAVTATANAIDSGTMPVGFIRDLVERITSSVLTSRRNGDTDINAAVEEHIRQTAQRLADSSRVVADAIENGSTAVVGVTYRLDEGKADLVSQLGNL</sequence>
<evidence type="ECO:0000256" key="3">
    <source>
        <dbReference type="ARBA" id="ARBA00022723"/>
    </source>
</evidence>
<dbReference type="EMBL" id="FNDT01000008">
    <property type="protein sequence ID" value="SDI28096.1"/>
    <property type="molecule type" value="Genomic_DNA"/>
</dbReference>
<dbReference type="InterPro" id="IPR015892">
    <property type="entry name" value="Carbonic_anhydrase_CS"/>
</dbReference>
<dbReference type="PANTHER" id="PTHR11002">
    <property type="entry name" value="CARBONIC ANHYDRASE"/>
    <property type="match status" value="1"/>
</dbReference>
<dbReference type="InterPro" id="IPR001765">
    <property type="entry name" value="Carbonic_anhydrase"/>
</dbReference>
<keyword evidence="3 8" id="KW-0479">Metal-binding</keyword>
<comment type="catalytic activity">
    <reaction evidence="7">
        <text>hydrogencarbonate + H(+) = CO2 + H2O</text>
        <dbReference type="Rhea" id="RHEA:10748"/>
        <dbReference type="ChEBI" id="CHEBI:15377"/>
        <dbReference type="ChEBI" id="CHEBI:15378"/>
        <dbReference type="ChEBI" id="CHEBI:16526"/>
        <dbReference type="ChEBI" id="CHEBI:17544"/>
        <dbReference type="EC" id="4.2.1.1"/>
    </reaction>
</comment>
<keyword evidence="5" id="KW-0456">Lyase</keyword>
<reference evidence="9 10" key="1">
    <citation type="submission" date="2016-10" db="EMBL/GenBank/DDBJ databases">
        <authorList>
            <person name="de Groot N.N."/>
        </authorList>
    </citation>
    <scope>NUCLEOTIDE SEQUENCE [LARGE SCALE GENOMIC DNA]</scope>
    <source>
        <strain evidence="9 10">NP_1H</strain>
    </source>
</reference>
<evidence type="ECO:0000256" key="4">
    <source>
        <dbReference type="ARBA" id="ARBA00022833"/>
    </source>
</evidence>
<evidence type="ECO:0000313" key="10">
    <source>
        <dbReference type="Proteomes" id="UP000199258"/>
    </source>
</evidence>
<dbReference type="SMART" id="SM00947">
    <property type="entry name" value="Pro_CA"/>
    <property type="match status" value="1"/>
</dbReference>
<dbReference type="GO" id="GO:0008270">
    <property type="term" value="F:zinc ion binding"/>
    <property type="evidence" value="ECO:0007669"/>
    <property type="project" value="InterPro"/>
</dbReference>
<name>A0A1G8JA85_9MICC</name>
<dbReference type="RefSeq" id="WP_026544248.1">
    <property type="nucleotide sequence ID" value="NZ_FNDT01000008.1"/>
</dbReference>
<comment type="cofactor">
    <cofactor evidence="8">
        <name>Zn(2+)</name>
        <dbReference type="ChEBI" id="CHEBI:29105"/>
    </cofactor>
    <text evidence="8">Binds 1 zinc ion per subunit.</text>
</comment>
<dbReference type="InterPro" id="IPR036874">
    <property type="entry name" value="Carbonic_anhydrase_sf"/>
</dbReference>
<gene>
    <name evidence="9" type="ORF">SAMN04488693_108103</name>
</gene>
<evidence type="ECO:0000256" key="5">
    <source>
        <dbReference type="ARBA" id="ARBA00023239"/>
    </source>
</evidence>
<dbReference type="Proteomes" id="UP000199258">
    <property type="component" value="Unassembled WGS sequence"/>
</dbReference>
<dbReference type="SUPFAM" id="SSF53056">
    <property type="entry name" value="beta-carbonic anhydrase, cab"/>
    <property type="match status" value="1"/>
</dbReference>
<dbReference type="OrthoDB" id="9797527at2"/>
<dbReference type="PROSITE" id="PS00704">
    <property type="entry name" value="PROK_CO2_ANHYDRASE_1"/>
    <property type="match status" value="1"/>
</dbReference>
<dbReference type="PANTHER" id="PTHR11002:SF79">
    <property type="entry name" value="CARBONIC ANHYDRASE 2"/>
    <property type="match status" value="1"/>
</dbReference>
<keyword evidence="4 8" id="KW-0862">Zinc</keyword>
<dbReference type="Gene3D" id="3.40.1050.10">
    <property type="entry name" value="Carbonic anhydrase"/>
    <property type="match status" value="1"/>
</dbReference>
<dbReference type="CDD" id="cd03378">
    <property type="entry name" value="beta_CA_cladeC"/>
    <property type="match status" value="1"/>
</dbReference>
<dbReference type="AlphaFoldDB" id="A0A1G8JA85"/>
<evidence type="ECO:0000256" key="7">
    <source>
        <dbReference type="ARBA" id="ARBA00048348"/>
    </source>
</evidence>
<evidence type="ECO:0000313" key="9">
    <source>
        <dbReference type="EMBL" id="SDI28096.1"/>
    </source>
</evidence>
<feature type="binding site" evidence="8">
    <location>
        <position position="105"/>
    </location>
    <ligand>
        <name>Zn(2+)</name>
        <dbReference type="ChEBI" id="CHEBI:29105"/>
    </ligand>
</feature>
<comment type="similarity">
    <text evidence="1">Belongs to the beta-class carbonic anhydrase family.</text>
</comment>